<name>A0AAN9RTZ0_PSOTE</name>
<organism evidence="1 2">
    <name type="scientific">Psophocarpus tetragonolobus</name>
    <name type="common">Winged bean</name>
    <name type="synonym">Dolichos tetragonolobus</name>
    <dbReference type="NCBI Taxonomy" id="3891"/>
    <lineage>
        <taxon>Eukaryota</taxon>
        <taxon>Viridiplantae</taxon>
        <taxon>Streptophyta</taxon>
        <taxon>Embryophyta</taxon>
        <taxon>Tracheophyta</taxon>
        <taxon>Spermatophyta</taxon>
        <taxon>Magnoliopsida</taxon>
        <taxon>eudicotyledons</taxon>
        <taxon>Gunneridae</taxon>
        <taxon>Pentapetalae</taxon>
        <taxon>rosids</taxon>
        <taxon>fabids</taxon>
        <taxon>Fabales</taxon>
        <taxon>Fabaceae</taxon>
        <taxon>Papilionoideae</taxon>
        <taxon>50 kb inversion clade</taxon>
        <taxon>NPAAA clade</taxon>
        <taxon>indigoferoid/millettioid clade</taxon>
        <taxon>Phaseoleae</taxon>
        <taxon>Psophocarpus</taxon>
    </lineage>
</organism>
<proteinExistence type="predicted"/>
<sequence length="86" mass="9988">MLLMKHPNDSSLQWHRRLSFKWKTVGFLLTLLPQVCAYIMNTFPNTLEAVGGTDKLDWTKLEEIVEAECKRFSFGSFVQKPVQELV</sequence>
<dbReference type="Proteomes" id="UP001386955">
    <property type="component" value="Unassembled WGS sequence"/>
</dbReference>
<dbReference type="EMBL" id="JAYMYS010000008">
    <property type="protein sequence ID" value="KAK7383224.1"/>
    <property type="molecule type" value="Genomic_DNA"/>
</dbReference>
<comment type="caution">
    <text evidence="1">The sequence shown here is derived from an EMBL/GenBank/DDBJ whole genome shotgun (WGS) entry which is preliminary data.</text>
</comment>
<dbReference type="AlphaFoldDB" id="A0AAN9RTZ0"/>
<evidence type="ECO:0000313" key="2">
    <source>
        <dbReference type="Proteomes" id="UP001386955"/>
    </source>
</evidence>
<keyword evidence="2" id="KW-1185">Reference proteome</keyword>
<accession>A0AAN9RTZ0</accession>
<gene>
    <name evidence="1" type="ORF">VNO78_28897</name>
</gene>
<evidence type="ECO:0000313" key="1">
    <source>
        <dbReference type="EMBL" id="KAK7383224.1"/>
    </source>
</evidence>
<protein>
    <submittedName>
        <fullName evidence="1">Uncharacterized protein</fullName>
    </submittedName>
</protein>
<reference evidence="1 2" key="1">
    <citation type="submission" date="2024-01" db="EMBL/GenBank/DDBJ databases">
        <title>The genomes of 5 underutilized Papilionoideae crops provide insights into root nodulation and disease resistanc.</title>
        <authorList>
            <person name="Jiang F."/>
        </authorList>
    </citation>
    <scope>NUCLEOTIDE SEQUENCE [LARGE SCALE GENOMIC DNA]</scope>
    <source>
        <strain evidence="1">DUOXIRENSHENG_FW03</strain>
        <tissue evidence="1">Leaves</tissue>
    </source>
</reference>